<evidence type="ECO:0000256" key="1">
    <source>
        <dbReference type="ARBA" id="ARBA00009437"/>
    </source>
</evidence>
<evidence type="ECO:0000256" key="4">
    <source>
        <dbReference type="ARBA" id="ARBA00023163"/>
    </source>
</evidence>
<dbReference type="InterPro" id="IPR036390">
    <property type="entry name" value="WH_DNA-bd_sf"/>
</dbReference>
<dbReference type="STRING" id="633147.Olsu_1158"/>
<dbReference type="OrthoDB" id="4131546at2"/>
<evidence type="ECO:0000256" key="2">
    <source>
        <dbReference type="ARBA" id="ARBA00023015"/>
    </source>
</evidence>
<dbReference type="GO" id="GO:0032993">
    <property type="term" value="C:protein-DNA complex"/>
    <property type="evidence" value="ECO:0007669"/>
    <property type="project" value="TreeGrafter"/>
</dbReference>
<dbReference type="KEGG" id="ols:Olsu_1158"/>
<name>E1QVW5_OLSUV</name>
<dbReference type="InterPro" id="IPR000847">
    <property type="entry name" value="LysR_HTH_N"/>
</dbReference>
<dbReference type="GeneID" id="78512579"/>
<evidence type="ECO:0000313" key="6">
    <source>
        <dbReference type="EMBL" id="ADK68268.1"/>
    </source>
</evidence>
<keyword evidence="7" id="KW-1185">Reference proteome</keyword>
<evidence type="ECO:0000256" key="3">
    <source>
        <dbReference type="ARBA" id="ARBA00023125"/>
    </source>
</evidence>
<accession>E1QVW5</accession>
<dbReference type="GO" id="GO:0003677">
    <property type="term" value="F:DNA binding"/>
    <property type="evidence" value="ECO:0007669"/>
    <property type="project" value="UniProtKB-KW"/>
</dbReference>
<dbReference type="FunFam" id="1.10.10.10:FF:000001">
    <property type="entry name" value="LysR family transcriptional regulator"/>
    <property type="match status" value="1"/>
</dbReference>
<keyword evidence="2" id="KW-0805">Transcription regulation</keyword>
<dbReference type="PANTHER" id="PTHR30346:SF0">
    <property type="entry name" value="HCA OPERON TRANSCRIPTIONAL ACTIVATOR HCAR"/>
    <property type="match status" value="1"/>
</dbReference>
<dbReference type="HOGENOM" id="CLU_039613_6_2_11"/>
<dbReference type="PROSITE" id="PS50931">
    <property type="entry name" value="HTH_LYSR"/>
    <property type="match status" value="1"/>
</dbReference>
<evidence type="ECO:0000259" key="5">
    <source>
        <dbReference type="PROSITE" id="PS50931"/>
    </source>
</evidence>
<proteinExistence type="inferred from homology"/>
<protein>
    <submittedName>
        <fullName evidence="6">Transcriptional regulator, LysR family</fullName>
    </submittedName>
</protein>
<feature type="domain" description="HTH lysR-type" evidence="5">
    <location>
        <begin position="10"/>
        <end position="60"/>
    </location>
</feature>
<dbReference type="RefSeq" id="WP_013252020.1">
    <property type="nucleotide sequence ID" value="NC_014363.1"/>
</dbReference>
<dbReference type="Proteomes" id="UP000000333">
    <property type="component" value="Chromosome"/>
</dbReference>
<comment type="similarity">
    <text evidence="1">Belongs to the LysR transcriptional regulatory family.</text>
</comment>
<reference evidence="6 7" key="1">
    <citation type="journal article" date="2010" name="Stand. Genomic Sci.">
        <title>Complete genome sequence of Olsenella uli type strain (VPI D76D-27C).</title>
        <authorList>
            <person name="Goker M."/>
            <person name="Held B."/>
            <person name="Lucas S."/>
            <person name="Nolan M."/>
            <person name="Yasawong M."/>
            <person name="Glavina Del Rio T."/>
            <person name="Tice H."/>
            <person name="Cheng J.F."/>
            <person name="Bruce D."/>
            <person name="Detter J.C."/>
            <person name="Tapia R."/>
            <person name="Han C."/>
            <person name="Goodwin L."/>
            <person name="Pitluck S."/>
            <person name="Liolios K."/>
            <person name="Ivanova N."/>
            <person name="Mavromatis K."/>
            <person name="Mikhailova N."/>
            <person name="Pati A."/>
            <person name="Chen A."/>
            <person name="Palaniappan K."/>
            <person name="Land M."/>
            <person name="Hauser L."/>
            <person name="Chang Y.J."/>
            <person name="Jeffries C.D."/>
            <person name="Rohde M."/>
            <person name="Sikorski J."/>
            <person name="Pukall R."/>
            <person name="Woyke T."/>
            <person name="Bristow J."/>
            <person name="Eisen J.A."/>
            <person name="Markowitz V."/>
            <person name="Hugenholtz P."/>
            <person name="Kyrpides N.C."/>
            <person name="Klenk H.P."/>
            <person name="Lapidus A."/>
        </authorList>
    </citation>
    <scope>NUCLEOTIDE SEQUENCE [LARGE SCALE GENOMIC DNA]</scope>
    <source>
        <strain evidence="7">ATCC 49627 / DSM 7084 / CIP 109912 / JCM 12494 / NCIMB 702895 / VPI D76D-27C</strain>
    </source>
</reference>
<dbReference type="eggNOG" id="COG0583">
    <property type="taxonomic scope" value="Bacteria"/>
</dbReference>
<dbReference type="Pfam" id="PF03466">
    <property type="entry name" value="LysR_substrate"/>
    <property type="match status" value="2"/>
</dbReference>
<dbReference type="PRINTS" id="PR00039">
    <property type="entry name" value="HTHLYSR"/>
</dbReference>
<dbReference type="InterPro" id="IPR036388">
    <property type="entry name" value="WH-like_DNA-bd_sf"/>
</dbReference>
<dbReference type="CDD" id="cd05466">
    <property type="entry name" value="PBP2_LTTR_substrate"/>
    <property type="match status" value="1"/>
</dbReference>
<sequence>MRTRISRYAIFLRVVESESFTRAAQQMGYSQSAVSQAVKALEGELGCTLLERRKGEATLTKDGRQYLPYLRAIALDEEALLARQREMEGLENATVTIGTFTSVSRNLLPPLMQEFRTRYPDVRFVLRQGEYTSIADWLHSGACDLGFTNQTSASAAGLEVVPLFRDQMMAVLPESHPLAEGDARAPVADVPVIASAKARTTGASGMAGTVRAAAGTADAVTLAQLADQTLIQLDEGEQSVAMDAFSHAGLHPQVSYEVTDDYSILAMVRRGLGVSILYELMLSGFGQGVVVRPIAERPERTISIACKRSETLPIAARRFSQFIVERLRTEP</sequence>
<dbReference type="SUPFAM" id="SSF46785">
    <property type="entry name" value="Winged helix' DNA-binding domain"/>
    <property type="match status" value="1"/>
</dbReference>
<evidence type="ECO:0000313" key="7">
    <source>
        <dbReference type="Proteomes" id="UP000000333"/>
    </source>
</evidence>
<dbReference type="EMBL" id="CP002106">
    <property type="protein sequence ID" value="ADK68268.1"/>
    <property type="molecule type" value="Genomic_DNA"/>
</dbReference>
<dbReference type="SUPFAM" id="SSF53850">
    <property type="entry name" value="Periplasmic binding protein-like II"/>
    <property type="match status" value="1"/>
</dbReference>
<keyword evidence="3" id="KW-0238">DNA-binding</keyword>
<dbReference type="Gene3D" id="3.40.190.10">
    <property type="entry name" value="Periplasmic binding protein-like II"/>
    <property type="match status" value="3"/>
</dbReference>
<dbReference type="AlphaFoldDB" id="E1QVW5"/>
<gene>
    <name evidence="6" type="ordered locus">Olsu_1158</name>
</gene>
<dbReference type="Gene3D" id="1.10.10.10">
    <property type="entry name" value="Winged helix-like DNA-binding domain superfamily/Winged helix DNA-binding domain"/>
    <property type="match status" value="1"/>
</dbReference>
<dbReference type="InterPro" id="IPR005119">
    <property type="entry name" value="LysR_subst-bd"/>
</dbReference>
<organism evidence="6 7">
    <name type="scientific">Olsenella uli (strain ATCC 49627 / DSM 7084 / CCUG 31166 / CIP 109912 / JCM 12494 / LMG 11480 / NCIMB 702895 / VPI D76D-27C)</name>
    <name type="common">Lactobacillus uli</name>
    <dbReference type="NCBI Taxonomy" id="633147"/>
    <lineage>
        <taxon>Bacteria</taxon>
        <taxon>Bacillati</taxon>
        <taxon>Actinomycetota</taxon>
        <taxon>Coriobacteriia</taxon>
        <taxon>Coriobacteriales</taxon>
        <taxon>Atopobiaceae</taxon>
        <taxon>Olsenella</taxon>
    </lineage>
</organism>
<dbReference type="GO" id="GO:0003700">
    <property type="term" value="F:DNA-binding transcription factor activity"/>
    <property type="evidence" value="ECO:0007669"/>
    <property type="project" value="InterPro"/>
</dbReference>
<dbReference type="PANTHER" id="PTHR30346">
    <property type="entry name" value="TRANSCRIPTIONAL DUAL REGULATOR HCAR-RELATED"/>
    <property type="match status" value="1"/>
</dbReference>
<dbReference type="Pfam" id="PF00126">
    <property type="entry name" value="HTH_1"/>
    <property type="match status" value="1"/>
</dbReference>
<keyword evidence="4" id="KW-0804">Transcription</keyword>